<dbReference type="InterPro" id="IPR037185">
    <property type="entry name" value="EmrE-like"/>
</dbReference>
<feature type="domain" description="EamA" evidence="8">
    <location>
        <begin position="144"/>
        <end position="276"/>
    </location>
</feature>
<keyword evidence="4 7" id="KW-1133">Transmembrane helix</keyword>
<feature type="transmembrane region" description="Helical" evidence="7">
    <location>
        <begin position="117"/>
        <end position="132"/>
    </location>
</feature>
<name>H6N198_GORPV</name>
<feature type="compositionally biased region" description="Basic and acidic residues" evidence="6">
    <location>
        <begin position="393"/>
        <end position="402"/>
    </location>
</feature>
<dbReference type="Proteomes" id="UP000009154">
    <property type="component" value="Chromosome"/>
</dbReference>
<comment type="similarity">
    <text evidence="2">Belongs to the EamA transporter family.</text>
</comment>
<evidence type="ECO:0000259" key="8">
    <source>
        <dbReference type="Pfam" id="PF00892"/>
    </source>
</evidence>
<sequence length="402" mass="42190">MILVVMPVLMILGSCVSLQFGAALAVGIAFPALGAAGVTTLRLGLAAILLLMMARPRAWRWSVGQWRSVVAFGVALAGMNGTFYEAIARLPLGVAVSIEFLGPLILAAVLSRRRTDLVWVGLALAAMVLLGVESMTEAANLDPLGVLFALIAGAFWALYILTSARVGQRVPGAGGLAMALAVATVCVLPFGMGGLTAGHIDTTVALAALGTALLSSVIPYTLELGALRRLPRHVFGVLLSLEPIVATIAGWVLLGQAAGALRLTAIVLVIIASIGTTVGDKRGRIAHDDEPDPDPLEGPESLTEHDHADQCGPHRVDARQRPEQVRGNPPQRSQVRHVRHDRRQHAAQRRENQRGDGGPVGEQPTDGDGHPNTRGDEAGQGAALHSGHATAHRAIEQDVTRP</sequence>
<dbReference type="EMBL" id="CP003119">
    <property type="protein sequence ID" value="AFA75863.1"/>
    <property type="molecule type" value="Genomic_DNA"/>
</dbReference>
<feature type="transmembrane region" description="Helical" evidence="7">
    <location>
        <begin position="90"/>
        <end position="110"/>
    </location>
</feature>
<keyword evidence="5 7" id="KW-0472">Membrane</keyword>
<evidence type="ECO:0000256" key="4">
    <source>
        <dbReference type="ARBA" id="ARBA00022989"/>
    </source>
</evidence>
<evidence type="ECO:0000256" key="7">
    <source>
        <dbReference type="SAM" id="Phobius"/>
    </source>
</evidence>
<dbReference type="PANTHER" id="PTHR32322:SF2">
    <property type="entry name" value="EAMA DOMAIN-CONTAINING PROTEIN"/>
    <property type="match status" value="1"/>
</dbReference>
<evidence type="ECO:0000313" key="10">
    <source>
        <dbReference type="Proteomes" id="UP000009154"/>
    </source>
</evidence>
<feature type="transmembrane region" description="Helical" evidence="7">
    <location>
        <begin position="260"/>
        <end position="278"/>
    </location>
</feature>
<gene>
    <name evidence="9" type="ordered locus">GPOL_c48690</name>
</gene>
<feature type="transmembrane region" description="Helical" evidence="7">
    <location>
        <begin position="173"/>
        <end position="192"/>
    </location>
</feature>
<evidence type="ECO:0000313" key="9">
    <source>
        <dbReference type="EMBL" id="AFA75863.1"/>
    </source>
</evidence>
<proteinExistence type="inferred from homology"/>
<dbReference type="Pfam" id="PF00892">
    <property type="entry name" value="EamA"/>
    <property type="match status" value="1"/>
</dbReference>
<dbReference type="KEGG" id="gpo:GPOL_c48690"/>
<feature type="transmembrane region" description="Helical" evidence="7">
    <location>
        <begin position="144"/>
        <end position="161"/>
    </location>
</feature>
<evidence type="ECO:0000256" key="1">
    <source>
        <dbReference type="ARBA" id="ARBA00004141"/>
    </source>
</evidence>
<comment type="subcellular location">
    <subcellularLocation>
        <location evidence="1">Membrane</location>
        <topology evidence="1">Multi-pass membrane protein</topology>
    </subcellularLocation>
</comment>
<feature type="region of interest" description="Disordered" evidence="6">
    <location>
        <begin position="281"/>
        <end position="402"/>
    </location>
</feature>
<keyword evidence="10" id="KW-1185">Reference proteome</keyword>
<accession>H6N198</accession>
<evidence type="ECO:0000256" key="5">
    <source>
        <dbReference type="ARBA" id="ARBA00023136"/>
    </source>
</evidence>
<feature type="compositionally biased region" description="Basic residues" evidence="6">
    <location>
        <begin position="334"/>
        <end position="347"/>
    </location>
</feature>
<organism evidence="9 10">
    <name type="scientific">Gordonia polyisoprenivorans (strain DSM 44266 / VH2)</name>
    <dbReference type="NCBI Taxonomy" id="1112204"/>
    <lineage>
        <taxon>Bacteria</taxon>
        <taxon>Bacillati</taxon>
        <taxon>Actinomycetota</taxon>
        <taxon>Actinomycetes</taxon>
        <taxon>Mycobacteriales</taxon>
        <taxon>Gordoniaceae</taxon>
        <taxon>Gordonia</taxon>
    </lineage>
</organism>
<protein>
    <submittedName>
        <fullName evidence="9">Putative transporter, EamA-like family</fullName>
    </submittedName>
</protein>
<dbReference type="HOGENOM" id="CLU_057295_0_2_11"/>
<dbReference type="InterPro" id="IPR050638">
    <property type="entry name" value="AA-Vitamin_Transporters"/>
</dbReference>
<dbReference type="SUPFAM" id="SSF103481">
    <property type="entry name" value="Multidrug resistance efflux transporter EmrE"/>
    <property type="match status" value="2"/>
</dbReference>
<dbReference type="PANTHER" id="PTHR32322">
    <property type="entry name" value="INNER MEMBRANE TRANSPORTER"/>
    <property type="match status" value="1"/>
</dbReference>
<dbReference type="InterPro" id="IPR000620">
    <property type="entry name" value="EamA_dom"/>
</dbReference>
<dbReference type="AlphaFoldDB" id="H6N198"/>
<dbReference type="GO" id="GO:0016020">
    <property type="term" value="C:membrane"/>
    <property type="evidence" value="ECO:0007669"/>
    <property type="project" value="UniProtKB-SubCell"/>
</dbReference>
<feature type="transmembrane region" description="Helical" evidence="7">
    <location>
        <begin position="35"/>
        <end position="54"/>
    </location>
</feature>
<evidence type="ECO:0000256" key="6">
    <source>
        <dbReference type="SAM" id="MobiDB-lite"/>
    </source>
</evidence>
<keyword evidence="3 7" id="KW-0812">Transmembrane</keyword>
<feature type="compositionally biased region" description="Basic and acidic residues" evidence="6">
    <location>
        <begin position="367"/>
        <end position="377"/>
    </location>
</feature>
<reference evidence="9 10" key="1">
    <citation type="journal article" date="2012" name="Appl. Environ. Microbiol.">
        <title>Involvement of two latex-clearing proteins during rubber degradation and insights into the subsequent degradation pathway revealed by the genome sequence of Gordonia polyisoprenivorans strain VH2.</title>
        <authorList>
            <person name="Hiessl S."/>
            <person name="Schuldes J."/>
            <person name="Thurmer A."/>
            <person name="Halbsguth T."/>
            <person name="Broker D."/>
            <person name="Angelov A."/>
            <person name="Liebl W."/>
            <person name="Daniel R."/>
            <person name="Steinbuchel A."/>
        </authorList>
    </citation>
    <scope>NUCLEOTIDE SEQUENCE [LARGE SCALE GENOMIC DNA]</scope>
    <source>
        <strain evidence="10">DSM 44266 / VH2</strain>
    </source>
</reference>
<feature type="transmembrane region" description="Helical" evidence="7">
    <location>
        <begin position="66"/>
        <end position="84"/>
    </location>
</feature>
<evidence type="ECO:0000256" key="3">
    <source>
        <dbReference type="ARBA" id="ARBA00022692"/>
    </source>
</evidence>
<feature type="transmembrane region" description="Helical" evidence="7">
    <location>
        <begin position="204"/>
        <end position="222"/>
    </location>
</feature>
<evidence type="ECO:0000256" key="2">
    <source>
        <dbReference type="ARBA" id="ARBA00007362"/>
    </source>
</evidence>
<feature type="transmembrane region" description="Helical" evidence="7">
    <location>
        <begin position="234"/>
        <end position="254"/>
    </location>
</feature>
<dbReference type="eggNOG" id="COG5006">
    <property type="taxonomic scope" value="Bacteria"/>
</dbReference>
<feature type="compositionally biased region" description="Basic and acidic residues" evidence="6">
    <location>
        <begin position="302"/>
        <end position="324"/>
    </location>
</feature>